<dbReference type="Proteomes" id="UP000095283">
    <property type="component" value="Unplaced"/>
</dbReference>
<dbReference type="WBParaSite" id="Hba_17242">
    <property type="protein sequence ID" value="Hba_17242"/>
    <property type="gene ID" value="Hba_17242"/>
</dbReference>
<keyword evidence="1" id="KW-1185">Reference proteome</keyword>
<proteinExistence type="predicted"/>
<reference evidence="2" key="1">
    <citation type="submission" date="2016-11" db="UniProtKB">
        <authorList>
            <consortium name="WormBaseParasite"/>
        </authorList>
    </citation>
    <scope>IDENTIFICATION</scope>
</reference>
<sequence>MRKLASDLSISLTSMRKIVKHELGF</sequence>
<name>A0A1I7XIC3_HETBA</name>
<organism evidence="1 2">
    <name type="scientific">Heterorhabditis bacteriophora</name>
    <name type="common">Entomopathogenic nematode worm</name>
    <dbReference type="NCBI Taxonomy" id="37862"/>
    <lineage>
        <taxon>Eukaryota</taxon>
        <taxon>Metazoa</taxon>
        <taxon>Ecdysozoa</taxon>
        <taxon>Nematoda</taxon>
        <taxon>Chromadorea</taxon>
        <taxon>Rhabditida</taxon>
        <taxon>Rhabditina</taxon>
        <taxon>Rhabditomorpha</taxon>
        <taxon>Strongyloidea</taxon>
        <taxon>Heterorhabditidae</taxon>
        <taxon>Heterorhabditis</taxon>
    </lineage>
</organism>
<evidence type="ECO:0000313" key="1">
    <source>
        <dbReference type="Proteomes" id="UP000095283"/>
    </source>
</evidence>
<protein>
    <submittedName>
        <fullName evidence="2">HTH_8 domain-containing protein</fullName>
    </submittedName>
</protein>
<dbReference type="AlphaFoldDB" id="A0A1I7XIC3"/>
<evidence type="ECO:0000313" key="2">
    <source>
        <dbReference type="WBParaSite" id="Hba_17242"/>
    </source>
</evidence>
<accession>A0A1I7XIC3</accession>